<reference evidence="1" key="1">
    <citation type="journal article" date="2023" name="Mol. Ecol. Resour.">
        <title>Chromosome-level genome assembly of a triploid poplar Populus alba 'Berolinensis'.</title>
        <authorList>
            <person name="Chen S."/>
            <person name="Yu Y."/>
            <person name="Wang X."/>
            <person name="Wang S."/>
            <person name="Zhang T."/>
            <person name="Zhou Y."/>
            <person name="He R."/>
            <person name="Meng N."/>
            <person name="Wang Y."/>
            <person name="Liu W."/>
            <person name="Liu Z."/>
            <person name="Liu J."/>
            <person name="Guo Q."/>
            <person name="Huang H."/>
            <person name="Sederoff R.R."/>
            <person name="Wang G."/>
            <person name="Qu G."/>
            <person name="Chen S."/>
        </authorList>
    </citation>
    <scope>NUCLEOTIDE SEQUENCE</scope>
    <source>
        <strain evidence="1">SC-2020</strain>
    </source>
</reference>
<protein>
    <submittedName>
        <fullName evidence="1">Uncharacterized protein</fullName>
    </submittedName>
</protein>
<organism evidence="1 2">
    <name type="scientific">Populus alba x Populus x berolinensis</name>
    <dbReference type="NCBI Taxonomy" id="444605"/>
    <lineage>
        <taxon>Eukaryota</taxon>
        <taxon>Viridiplantae</taxon>
        <taxon>Streptophyta</taxon>
        <taxon>Embryophyta</taxon>
        <taxon>Tracheophyta</taxon>
        <taxon>Spermatophyta</taxon>
        <taxon>Magnoliopsida</taxon>
        <taxon>eudicotyledons</taxon>
        <taxon>Gunneridae</taxon>
        <taxon>Pentapetalae</taxon>
        <taxon>rosids</taxon>
        <taxon>fabids</taxon>
        <taxon>Malpighiales</taxon>
        <taxon>Salicaceae</taxon>
        <taxon>Saliceae</taxon>
        <taxon>Populus</taxon>
    </lineage>
</organism>
<sequence length="76" mass="8674">MIQENGKFVVLVYLFLLFDVDVICIERLFDTRSCKATGSLSFHKLESLLVFRFLLRVGTGVYPAHLLDLDCFCGNI</sequence>
<name>A0AAD6Q630_9ROSI</name>
<proteinExistence type="predicted"/>
<gene>
    <name evidence="1" type="ORF">NC653_028161</name>
</gene>
<evidence type="ECO:0000313" key="1">
    <source>
        <dbReference type="EMBL" id="KAJ6980257.1"/>
    </source>
</evidence>
<keyword evidence="2" id="KW-1185">Reference proteome</keyword>
<comment type="caution">
    <text evidence="1">The sequence shown here is derived from an EMBL/GenBank/DDBJ whole genome shotgun (WGS) entry which is preliminary data.</text>
</comment>
<evidence type="ECO:0000313" key="2">
    <source>
        <dbReference type="Proteomes" id="UP001164929"/>
    </source>
</evidence>
<accession>A0AAD6Q630</accession>
<dbReference type="EMBL" id="JAQIZT010000011">
    <property type="protein sequence ID" value="KAJ6980257.1"/>
    <property type="molecule type" value="Genomic_DNA"/>
</dbReference>
<dbReference type="Proteomes" id="UP001164929">
    <property type="component" value="Chromosome 11"/>
</dbReference>
<dbReference type="AlphaFoldDB" id="A0AAD6Q630"/>